<reference evidence="1" key="1">
    <citation type="journal article" date="2020" name="Phytopathology">
        <title>Genome Sequence Resources of Colletotrichum truncatum, C. plurivorum, C. musicola, and C. sojae: Four Species Pathogenic to Soybean (Glycine max).</title>
        <authorList>
            <person name="Rogerio F."/>
            <person name="Boufleur T.R."/>
            <person name="Ciampi-Guillardi M."/>
            <person name="Sukno S.A."/>
            <person name="Thon M.R."/>
            <person name="Massola Junior N.S."/>
            <person name="Baroncelli R."/>
        </authorList>
    </citation>
    <scope>NUCLEOTIDE SEQUENCE</scope>
    <source>
        <strain evidence="1">LFN0074</strain>
    </source>
</reference>
<dbReference type="OrthoDB" id="4845378at2759"/>
<comment type="caution">
    <text evidence="1">The sequence shown here is derived from an EMBL/GenBank/DDBJ whole genome shotgun (WGS) entry which is preliminary data.</text>
</comment>
<organism evidence="1 2">
    <name type="scientific">Colletotrichum musicola</name>
    <dbReference type="NCBI Taxonomy" id="2175873"/>
    <lineage>
        <taxon>Eukaryota</taxon>
        <taxon>Fungi</taxon>
        <taxon>Dikarya</taxon>
        <taxon>Ascomycota</taxon>
        <taxon>Pezizomycotina</taxon>
        <taxon>Sordariomycetes</taxon>
        <taxon>Hypocreomycetidae</taxon>
        <taxon>Glomerellales</taxon>
        <taxon>Glomerellaceae</taxon>
        <taxon>Colletotrichum</taxon>
        <taxon>Colletotrichum orchidearum species complex</taxon>
    </lineage>
</organism>
<dbReference type="EMBL" id="WIGM01001202">
    <property type="protein sequence ID" value="KAF6803383.1"/>
    <property type="molecule type" value="Genomic_DNA"/>
</dbReference>
<name>A0A8H6IZ91_9PEZI</name>
<dbReference type="Proteomes" id="UP000639643">
    <property type="component" value="Unassembled WGS sequence"/>
</dbReference>
<dbReference type="AlphaFoldDB" id="A0A8H6IZ91"/>
<keyword evidence="2" id="KW-1185">Reference proteome</keyword>
<protein>
    <submittedName>
        <fullName evidence="1">Uncharacterized protein</fullName>
    </submittedName>
</protein>
<accession>A0A8H6IZ91</accession>
<proteinExistence type="predicted"/>
<evidence type="ECO:0000313" key="2">
    <source>
        <dbReference type="Proteomes" id="UP000639643"/>
    </source>
</evidence>
<gene>
    <name evidence="1" type="ORF">CMUS01_15102</name>
</gene>
<evidence type="ECO:0000313" key="1">
    <source>
        <dbReference type="EMBL" id="KAF6803383.1"/>
    </source>
</evidence>
<sequence>MALQAVEEHRKMPPSLNLNPTAPAFSLPLSSPLLASPSISTSKAATRTVDPVLDLDCPDFDLDLILALDADLSSPASRVSEAGKIAFALLGESLVRAVFQPTSASSADGPEDDEFDVEFPSSPPVATVSLASTSAIWDSVEEPVSLPCSPSEMAYSVTSYDDEGIEYEPVTPPHRPSEPWAWEDDWEHHEAVLVNQERYSEPCTTALPSCAPVLSPTFGGLHLATIHALQQQLAASQYYASMLGISTGAVHLQPQFVVSPPLHSPVNIAVPPAPAQSRTAPLWPLLSALHRNLARSRPDLYGPSPPLAYLQAGSLGPVNVVGRAPSRRYIFLNAEK</sequence>